<evidence type="ECO:0000256" key="13">
    <source>
        <dbReference type="ARBA" id="ARBA00049494"/>
    </source>
</evidence>
<dbReference type="PANTHER" id="PTHR22749:SF6">
    <property type="entry name" value="RIBOFLAVIN KINASE"/>
    <property type="match status" value="1"/>
</dbReference>
<keyword evidence="8 14" id="KW-0418">Kinase</keyword>
<dbReference type="SUPFAM" id="SSF82114">
    <property type="entry name" value="Riboflavin kinase-like"/>
    <property type="match status" value="1"/>
</dbReference>
<keyword evidence="10 14" id="KW-0067">ATP-binding</keyword>
<comment type="catalytic activity">
    <reaction evidence="13 14">
        <text>FMN + ATP + H(+) = FAD + diphosphate</text>
        <dbReference type="Rhea" id="RHEA:17237"/>
        <dbReference type="ChEBI" id="CHEBI:15378"/>
        <dbReference type="ChEBI" id="CHEBI:30616"/>
        <dbReference type="ChEBI" id="CHEBI:33019"/>
        <dbReference type="ChEBI" id="CHEBI:57692"/>
        <dbReference type="ChEBI" id="CHEBI:58210"/>
        <dbReference type="EC" id="2.7.7.2"/>
    </reaction>
</comment>
<evidence type="ECO:0000256" key="4">
    <source>
        <dbReference type="ARBA" id="ARBA00022643"/>
    </source>
</evidence>
<dbReference type="UniPathway" id="UPA00277">
    <property type="reaction ID" value="UER00407"/>
</dbReference>
<sequence>MKTVILSYPLSSEMLHERASSQIVAIGQFDGIHQGHTSVISSAVSLAKQKGIPSAVVTFNPHPKEVMGKGDYEGYLTPLANKQELLAGMGVDTMYVAQFDEVFSRVSPQDFFTGVLLPLNIDTVVVGFDFRYGYQGAGDVESLREMGLGIMDVEIISPFPLEGEKVSSSGIRKALQTGDLQQANEWLGRYYQLRGTVIEGEKRGRTIGFPTANLKLDDRYVVPAKGVYAVRAFYNDGWISGVMNIGVKPTFHEGVIAPSYEVHLFHFNESLYGEHLTVELVHYLREERRFPSIQELITQIQVDAKLAEELLNALE</sequence>
<name>A0A168K178_9BACL</name>
<feature type="domain" description="Riboflavin kinase" evidence="15">
    <location>
        <begin position="186"/>
        <end position="312"/>
    </location>
</feature>
<dbReference type="EC" id="2.7.7.2" evidence="14"/>
<evidence type="ECO:0000256" key="9">
    <source>
        <dbReference type="ARBA" id="ARBA00022827"/>
    </source>
</evidence>
<dbReference type="SUPFAM" id="SSF52374">
    <property type="entry name" value="Nucleotidylyl transferase"/>
    <property type="match status" value="1"/>
</dbReference>
<accession>A0A168K178</accession>
<dbReference type="Gene3D" id="3.40.50.620">
    <property type="entry name" value="HUPs"/>
    <property type="match status" value="1"/>
</dbReference>
<dbReference type="InterPro" id="IPR002606">
    <property type="entry name" value="Riboflavin_kinase_bac"/>
</dbReference>
<dbReference type="RefSeq" id="WP_068534672.1">
    <property type="nucleotide sequence ID" value="NZ_LVJH01000029.1"/>
</dbReference>
<proteinExistence type="inferred from homology"/>
<dbReference type="SMART" id="SM00904">
    <property type="entry name" value="Flavokinase"/>
    <property type="match status" value="1"/>
</dbReference>
<evidence type="ECO:0000256" key="14">
    <source>
        <dbReference type="PIRNR" id="PIRNR004491"/>
    </source>
</evidence>
<dbReference type="STRING" id="494026.PGLA_16375"/>
<evidence type="ECO:0000256" key="2">
    <source>
        <dbReference type="ARBA" id="ARBA00005201"/>
    </source>
</evidence>
<keyword evidence="9 14" id="KW-0274">FAD</keyword>
<evidence type="ECO:0000313" key="17">
    <source>
        <dbReference type="Proteomes" id="UP000076967"/>
    </source>
</evidence>
<organism evidence="16 17">
    <name type="scientific">Paenibacillus glacialis</name>
    <dbReference type="NCBI Taxonomy" id="494026"/>
    <lineage>
        <taxon>Bacteria</taxon>
        <taxon>Bacillati</taxon>
        <taxon>Bacillota</taxon>
        <taxon>Bacilli</taxon>
        <taxon>Bacillales</taxon>
        <taxon>Paenibacillaceae</taxon>
        <taxon>Paenibacillus</taxon>
    </lineage>
</organism>
<comment type="caution">
    <text evidence="16">The sequence shown here is derived from an EMBL/GenBank/DDBJ whole genome shotgun (WGS) entry which is preliminary data.</text>
</comment>
<keyword evidence="17" id="KW-1185">Reference proteome</keyword>
<evidence type="ECO:0000256" key="7">
    <source>
        <dbReference type="ARBA" id="ARBA00022741"/>
    </source>
</evidence>
<dbReference type="EMBL" id="LVJH01000029">
    <property type="protein sequence ID" value="OAB41382.1"/>
    <property type="molecule type" value="Genomic_DNA"/>
</dbReference>
<dbReference type="GO" id="GO:0005524">
    <property type="term" value="F:ATP binding"/>
    <property type="evidence" value="ECO:0007669"/>
    <property type="project" value="UniProtKB-UniRule"/>
</dbReference>
<dbReference type="Pfam" id="PF06574">
    <property type="entry name" value="FAD_syn"/>
    <property type="match status" value="1"/>
</dbReference>
<dbReference type="CDD" id="cd02064">
    <property type="entry name" value="FAD_synthetase_N"/>
    <property type="match status" value="1"/>
</dbReference>
<dbReference type="PANTHER" id="PTHR22749">
    <property type="entry name" value="RIBOFLAVIN KINASE/FMN ADENYLYLTRANSFERASE"/>
    <property type="match status" value="1"/>
</dbReference>
<evidence type="ECO:0000256" key="5">
    <source>
        <dbReference type="ARBA" id="ARBA00022679"/>
    </source>
</evidence>
<dbReference type="NCBIfam" id="NF004160">
    <property type="entry name" value="PRK05627.1-3"/>
    <property type="match status" value="1"/>
</dbReference>
<evidence type="ECO:0000256" key="3">
    <source>
        <dbReference type="ARBA" id="ARBA00022630"/>
    </source>
</evidence>
<gene>
    <name evidence="16" type="ORF">PGLA_16375</name>
</gene>
<evidence type="ECO:0000256" key="8">
    <source>
        <dbReference type="ARBA" id="ARBA00022777"/>
    </source>
</evidence>
<keyword evidence="3 14" id="KW-0285">Flavoprotein</keyword>
<protein>
    <recommendedName>
        <fullName evidence="14">Riboflavin biosynthesis protein</fullName>
    </recommendedName>
    <domain>
        <recommendedName>
            <fullName evidence="14">Riboflavin kinase</fullName>
            <ecNumber evidence="14">2.7.1.26</ecNumber>
        </recommendedName>
        <alternativeName>
            <fullName evidence="14">Flavokinase</fullName>
        </alternativeName>
    </domain>
    <domain>
        <recommendedName>
            <fullName evidence="14">FMN adenylyltransferase</fullName>
            <ecNumber evidence="14">2.7.7.2</ecNumber>
        </recommendedName>
        <alternativeName>
            <fullName evidence="14">FAD pyrophosphorylase</fullName>
        </alternativeName>
        <alternativeName>
            <fullName evidence="14">FAD synthase</fullName>
        </alternativeName>
    </domain>
</protein>
<dbReference type="InterPro" id="IPR014729">
    <property type="entry name" value="Rossmann-like_a/b/a_fold"/>
</dbReference>
<dbReference type="Pfam" id="PF01687">
    <property type="entry name" value="Flavokinase"/>
    <property type="match status" value="1"/>
</dbReference>
<dbReference type="EC" id="2.7.1.26" evidence="14"/>
<dbReference type="UniPathway" id="UPA00276">
    <property type="reaction ID" value="UER00406"/>
</dbReference>
<keyword evidence="4 14" id="KW-0288">FMN</keyword>
<keyword evidence="11" id="KW-0511">Multifunctional enzyme</keyword>
<comment type="pathway">
    <text evidence="1 14">Cofactor biosynthesis; FAD biosynthesis; FAD from FMN: step 1/1.</text>
</comment>
<dbReference type="Proteomes" id="UP000076967">
    <property type="component" value="Unassembled WGS sequence"/>
</dbReference>
<keyword evidence="6 14" id="KW-0548">Nucleotidyltransferase</keyword>
<dbReference type="Gene3D" id="2.40.30.30">
    <property type="entry name" value="Riboflavin kinase-like"/>
    <property type="match status" value="1"/>
</dbReference>
<dbReference type="InterPro" id="IPR015865">
    <property type="entry name" value="Riboflavin_kinase_bac/euk"/>
</dbReference>
<dbReference type="GO" id="GO:0009231">
    <property type="term" value="P:riboflavin biosynthetic process"/>
    <property type="evidence" value="ECO:0007669"/>
    <property type="project" value="InterPro"/>
</dbReference>
<dbReference type="PIRSF" id="PIRSF004491">
    <property type="entry name" value="FAD_Synth"/>
    <property type="match status" value="1"/>
</dbReference>
<dbReference type="GO" id="GO:0006747">
    <property type="term" value="P:FAD biosynthetic process"/>
    <property type="evidence" value="ECO:0007669"/>
    <property type="project" value="UniProtKB-UniRule"/>
</dbReference>
<dbReference type="InterPro" id="IPR023468">
    <property type="entry name" value="Riboflavin_kinase"/>
</dbReference>
<evidence type="ECO:0000313" key="16">
    <source>
        <dbReference type="EMBL" id="OAB41382.1"/>
    </source>
</evidence>
<dbReference type="GO" id="GO:0003919">
    <property type="term" value="F:FMN adenylyltransferase activity"/>
    <property type="evidence" value="ECO:0007669"/>
    <property type="project" value="UniProtKB-UniRule"/>
</dbReference>
<dbReference type="AlphaFoldDB" id="A0A168K178"/>
<comment type="similarity">
    <text evidence="14">Belongs to the ribF family.</text>
</comment>
<evidence type="ECO:0000256" key="12">
    <source>
        <dbReference type="ARBA" id="ARBA00047880"/>
    </source>
</evidence>
<comment type="pathway">
    <text evidence="2 14">Cofactor biosynthesis; FMN biosynthesis; FMN from riboflavin (ATP route): step 1/1.</text>
</comment>
<dbReference type="GO" id="GO:0009398">
    <property type="term" value="P:FMN biosynthetic process"/>
    <property type="evidence" value="ECO:0007669"/>
    <property type="project" value="UniProtKB-UniRule"/>
</dbReference>
<keyword evidence="7 14" id="KW-0547">Nucleotide-binding</keyword>
<dbReference type="InterPro" id="IPR023465">
    <property type="entry name" value="Riboflavin_kinase_dom_sf"/>
</dbReference>
<comment type="catalytic activity">
    <reaction evidence="12 14">
        <text>riboflavin + ATP = FMN + ADP + H(+)</text>
        <dbReference type="Rhea" id="RHEA:14357"/>
        <dbReference type="ChEBI" id="CHEBI:15378"/>
        <dbReference type="ChEBI" id="CHEBI:30616"/>
        <dbReference type="ChEBI" id="CHEBI:57986"/>
        <dbReference type="ChEBI" id="CHEBI:58210"/>
        <dbReference type="ChEBI" id="CHEBI:456216"/>
        <dbReference type="EC" id="2.7.1.26"/>
    </reaction>
</comment>
<dbReference type="NCBIfam" id="NF004162">
    <property type="entry name" value="PRK05627.1-5"/>
    <property type="match status" value="1"/>
</dbReference>
<evidence type="ECO:0000256" key="1">
    <source>
        <dbReference type="ARBA" id="ARBA00004726"/>
    </source>
</evidence>
<keyword evidence="5 14" id="KW-0808">Transferase</keyword>
<dbReference type="InterPro" id="IPR015864">
    <property type="entry name" value="FAD_synthase"/>
</dbReference>
<dbReference type="FunFam" id="3.40.50.620:FF:000021">
    <property type="entry name" value="Riboflavin biosynthesis protein"/>
    <property type="match status" value="1"/>
</dbReference>
<dbReference type="GO" id="GO:0008531">
    <property type="term" value="F:riboflavin kinase activity"/>
    <property type="evidence" value="ECO:0007669"/>
    <property type="project" value="UniProtKB-UniRule"/>
</dbReference>
<evidence type="ECO:0000256" key="10">
    <source>
        <dbReference type="ARBA" id="ARBA00022840"/>
    </source>
</evidence>
<evidence type="ECO:0000256" key="6">
    <source>
        <dbReference type="ARBA" id="ARBA00022695"/>
    </source>
</evidence>
<dbReference type="NCBIfam" id="TIGR00083">
    <property type="entry name" value="ribF"/>
    <property type="match status" value="1"/>
</dbReference>
<dbReference type="OrthoDB" id="9803667at2"/>
<reference evidence="16 17" key="1">
    <citation type="submission" date="2016-03" db="EMBL/GenBank/DDBJ databases">
        <title>Draft genome sequence of Paenibacillus glacialis DSM 22343.</title>
        <authorList>
            <person name="Shin S.-K."/>
            <person name="Yi H."/>
        </authorList>
    </citation>
    <scope>NUCLEOTIDE SEQUENCE [LARGE SCALE GENOMIC DNA]</scope>
    <source>
        <strain evidence="16 17">DSM 22343</strain>
    </source>
</reference>
<evidence type="ECO:0000256" key="11">
    <source>
        <dbReference type="ARBA" id="ARBA00023268"/>
    </source>
</evidence>
<evidence type="ECO:0000259" key="15">
    <source>
        <dbReference type="SMART" id="SM00904"/>
    </source>
</evidence>